<reference evidence="3 4" key="1">
    <citation type="journal article" date="2014" name="Mol. Plant">
        <title>Chromosome Scale Genome Assembly and Transcriptome Profiling of Nannochloropsis gaditana in Nitrogen Depletion.</title>
        <authorList>
            <person name="Corteggiani Carpinelli E."/>
            <person name="Telatin A."/>
            <person name="Vitulo N."/>
            <person name="Forcato C."/>
            <person name="D'Angelo M."/>
            <person name="Schiavon R."/>
            <person name="Vezzi A."/>
            <person name="Giacometti G.M."/>
            <person name="Morosinotto T."/>
            <person name="Valle G."/>
        </authorList>
    </citation>
    <scope>NUCLEOTIDE SEQUENCE [LARGE SCALE GENOMIC DNA]</scope>
    <source>
        <strain evidence="3 4">B-31</strain>
    </source>
</reference>
<dbReference type="OrthoDB" id="201362at2759"/>
<evidence type="ECO:0000313" key="3">
    <source>
        <dbReference type="EMBL" id="EWM25379.1"/>
    </source>
</evidence>
<comment type="similarity">
    <text evidence="1">Belongs to the SDHAF4 family.</text>
</comment>
<evidence type="ECO:0000256" key="1">
    <source>
        <dbReference type="ARBA" id="ARBA00005701"/>
    </source>
</evidence>
<keyword evidence="4" id="KW-1185">Reference proteome</keyword>
<accession>W7TYA2</accession>
<dbReference type="AlphaFoldDB" id="W7TYA2"/>
<comment type="caution">
    <text evidence="3">The sequence shown here is derived from an EMBL/GenBank/DDBJ whole genome shotgun (WGS) entry which is preliminary data.</text>
</comment>
<proteinExistence type="inferred from homology"/>
<dbReference type="Proteomes" id="UP000019335">
    <property type="component" value="Chromosome 11"/>
</dbReference>
<organism evidence="3 4">
    <name type="scientific">Nannochloropsis gaditana</name>
    <dbReference type="NCBI Taxonomy" id="72520"/>
    <lineage>
        <taxon>Eukaryota</taxon>
        <taxon>Sar</taxon>
        <taxon>Stramenopiles</taxon>
        <taxon>Ochrophyta</taxon>
        <taxon>Eustigmatophyceae</taxon>
        <taxon>Eustigmatales</taxon>
        <taxon>Monodopsidaceae</taxon>
        <taxon>Nannochloropsis</taxon>
    </lineage>
</organism>
<feature type="region of interest" description="Disordered" evidence="2">
    <location>
        <begin position="128"/>
        <end position="166"/>
    </location>
</feature>
<evidence type="ECO:0000313" key="4">
    <source>
        <dbReference type="Proteomes" id="UP000019335"/>
    </source>
</evidence>
<name>W7TYA2_9STRA</name>
<gene>
    <name evidence="3" type="ORF">Naga_100005g86</name>
</gene>
<dbReference type="EMBL" id="AZIL01000936">
    <property type="protein sequence ID" value="EWM25379.1"/>
    <property type="molecule type" value="Genomic_DNA"/>
</dbReference>
<sequence length="166" mass="17834">MLSHTGSCRRSAHRLLAMCFSSAPLNRASSAGFPISSSLSPGAVSSPGCFREERLSLRLSCHQFCSTSSLQQGAEDEAQATSPGPSNARVKEDEGGVIIEVGTTSQSAVKKDTCGEVEEAEDEMEEMFVMGPSGRVEWGGPTRGGRHKEPTRFGDWERKGRCTDFS</sequence>
<dbReference type="InterPro" id="IPR012875">
    <property type="entry name" value="SDHF4"/>
</dbReference>
<feature type="compositionally biased region" description="Basic and acidic residues" evidence="2">
    <location>
        <begin position="147"/>
        <end position="166"/>
    </location>
</feature>
<evidence type="ECO:0000256" key="2">
    <source>
        <dbReference type="SAM" id="MobiDB-lite"/>
    </source>
</evidence>
<dbReference type="Pfam" id="PF07896">
    <property type="entry name" value="DUF1674"/>
    <property type="match status" value="1"/>
</dbReference>
<protein>
    <submittedName>
        <fullName evidence="3">Uncharacterized protein</fullName>
    </submittedName>
</protein>
<feature type="region of interest" description="Disordered" evidence="2">
    <location>
        <begin position="69"/>
        <end position="94"/>
    </location>
</feature>